<dbReference type="EMBL" id="BMGZ01000001">
    <property type="protein sequence ID" value="GGH93704.1"/>
    <property type="molecule type" value="Genomic_DNA"/>
</dbReference>
<evidence type="ECO:0000313" key="5">
    <source>
        <dbReference type="Proteomes" id="UP000818603"/>
    </source>
</evidence>
<dbReference type="Proteomes" id="UP000621856">
    <property type="component" value="Unassembled WGS sequence"/>
</dbReference>
<evidence type="ECO:0000313" key="2">
    <source>
        <dbReference type="EMBL" id="GGH93704.1"/>
    </source>
</evidence>
<organism evidence="2 4">
    <name type="scientific">Aquisalinus luteolus</name>
    <dbReference type="NCBI Taxonomy" id="1566827"/>
    <lineage>
        <taxon>Bacteria</taxon>
        <taxon>Pseudomonadati</taxon>
        <taxon>Pseudomonadota</taxon>
        <taxon>Alphaproteobacteria</taxon>
        <taxon>Parvularculales</taxon>
        <taxon>Parvularculaceae</taxon>
        <taxon>Aquisalinus</taxon>
    </lineage>
</organism>
<evidence type="ECO:0000256" key="1">
    <source>
        <dbReference type="SAM" id="SignalP"/>
    </source>
</evidence>
<reference evidence="2" key="1">
    <citation type="journal article" date="2014" name="Int. J. Syst. Evol. Microbiol.">
        <title>Complete genome sequence of Corynebacterium casei LMG S-19264T (=DSM 44701T), isolated from a smear-ripened cheese.</title>
        <authorList>
            <consortium name="US DOE Joint Genome Institute (JGI-PGF)"/>
            <person name="Walter F."/>
            <person name="Albersmeier A."/>
            <person name="Kalinowski J."/>
            <person name="Ruckert C."/>
        </authorList>
    </citation>
    <scope>NUCLEOTIDE SEQUENCE</scope>
    <source>
        <strain evidence="2">CGMCC 1.14984</strain>
    </source>
</reference>
<accession>A0A8J3A0Q5</accession>
<dbReference type="Proteomes" id="UP000818603">
    <property type="component" value="Unassembled WGS sequence"/>
</dbReference>
<evidence type="ECO:0000313" key="4">
    <source>
        <dbReference type="Proteomes" id="UP000621856"/>
    </source>
</evidence>
<feature type="chain" id="PRO_5035239164" evidence="1">
    <location>
        <begin position="24"/>
        <end position="196"/>
    </location>
</feature>
<sequence length="196" mass="20904">MTHTRTALAGLAASILATTGAAAEDAADWTPQDFAALEAIMTASADDSEQSVYALTVSEAGFAEEIATGVIGYLDSVDEPFNFTEAPDSVKIAWIRLEFLRDQTTPAGFADDIDGEAVYRSQQGGYLVDCATRELAQHGLTRFARNDTEGRAVYSWPGDFNVPVDTFDFATPEEGSHTAGLLAAVCDSTFVYLPAD</sequence>
<protein>
    <submittedName>
        <fullName evidence="2">Uncharacterized protein</fullName>
    </submittedName>
</protein>
<dbReference type="RefSeq" id="WP_155137192.1">
    <property type="nucleotide sequence ID" value="NZ_BMGZ01000001.1"/>
</dbReference>
<evidence type="ECO:0000313" key="3">
    <source>
        <dbReference type="EMBL" id="NHK26883.1"/>
    </source>
</evidence>
<dbReference type="AlphaFoldDB" id="A0A8J3A0Q5"/>
<dbReference type="EMBL" id="VCJR02000001">
    <property type="protein sequence ID" value="NHK26883.1"/>
    <property type="molecule type" value="Genomic_DNA"/>
</dbReference>
<keyword evidence="1" id="KW-0732">Signal</keyword>
<reference evidence="3 5" key="2">
    <citation type="submission" date="2020-02" db="EMBL/GenBank/DDBJ databases">
        <title>Genome sequence of Parvularcula flava strain NH6-79.</title>
        <authorList>
            <person name="Abdul Karim M.H."/>
            <person name="Lam M.Q."/>
            <person name="Chen S.J."/>
            <person name="Yahya A."/>
            <person name="Shahir S."/>
            <person name="Shamsir M.S."/>
            <person name="Chong C.S."/>
        </authorList>
    </citation>
    <scope>NUCLEOTIDE SEQUENCE [LARGE SCALE GENOMIC DNA]</scope>
    <source>
        <strain evidence="3 5">NH6-79</strain>
    </source>
</reference>
<reference evidence="2" key="3">
    <citation type="submission" date="2020-09" db="EMBL/GenBank/DDBJ databases">
        <authorList>
            <person name="Sun Q."/>
            <person name="Zhou Y."/>
        </authorList>
    </citation>
    <scope>NUCLEOTIDE SEQUENCE</scope>
    <source>
        <strain evidence="2">CGMCC 1.14984</strain>
    </source>
</reference>
<proteinExistence type="predicted"/>
<name>A0A8J3A0Q5_9PROT</name>
<gene>
    <name evidence="3" type="ORF">FF098_003045</name>
    <name evidence="2" type="ORF">GCM10011355_06170</name>
</gene>
<comment type="caution">
    <text evidence="2">The sequence shown here is derived from an EMBL/GenBank/DDBJ whole genome shotgun (WGS) entry which is preliminary data.</text>
</comment>
<feature type="signal peptide" evidence="1">
    <location>
        <begin position="1"/>
        <end position="23"/>
    </location>
</feature>
<keyword evidence="5" id="KW-1185">Reference proteome</keyword>